<evidence type="ECO:0000313" key="10">
    <source>
        <dbReference type="EMBL" id="HDY59266.1"/>
    </source>
</evidence>
<dbReference type="CDD" id="cd02947">
    <property type="entry name" value="TRX_family"/>
    <property type="match status" value="1"/>
</dbReference>
<keyword evidence="5 8" id="KW-0676">Redox-active center</keyword>
<comment type="caution">
    <text evidence="10">The sequence shown here is derived from an EMBL/GenBank/DDBJ whole genome shotgun (WGS) entry which is preliminary data.</text>
</comment>
<evidence type="ECO:0000256" key="7">
    <source>
        <dbReference type="PIRSR" id="PIRSR000077-1"/>
    </source>
</evidence>
<evidence type="ECO:0000256" key="2">
    <source>
        <dbReference type="ARBA" id="ARBA00022448"/>
    </source>
</evidence>
<evidence type="ECO:0000256" key="6">
    <source>
        <dbReference type="PIRNR" id="PIRNR000077"/>
    </source>
</evidence>
<dbReference type="SUPFAM" id="SSF52833">
    <property type="entry name" value="Thioredoxin-like"/>
    <property type="match status" value="1"/>
</dbReference>
<feature type="active site" description="Nucleophile" evidence="7">
    <location>
        <position position="32"/>
    </location>
</feature>
<dbReference type="Gene3D" id="3.40.30.10">
    <property type="entry name" value="Glutaredoxin"/>
    <property type="match status" value="1"/>
</dbReference>
<evidence type="ECO:0000256" key="1">
    <source>
        <dbReference type="ARBA" id="ARBA00008987"/>
    </source>
</evidence>
<feature type="active site" description="Nucleophile" evidence="7">
    <location>
        <position position="35"/>
    </location>
</feature>
<feature type="site" description="Contributes to redox potential value" evidence="7">
    <location>
        <position position="34"/>
    </location>
</feature>
<keyword evidence="3" id="KW-0249">Electron transport</keyword>
<evidence type="ECO:0000259" key="9">
    <source>
        <dbReference type="PROSITE" id="PS51352"/>
    </source>
</evidence>
<dbReference type="PIRSF" id="PIRSF000077">
    <property type="entry name" value="Thioredoxin"/>
    <property type="match status" value="1"/>
</dbReference>
<dbReference type="AlphaFoldDB" id="A0A7V1EI50"/>
<dbReference type="PANTHER" id="PTHR45663">
    <property type="entry name" value="GEO12009P1"/>
    <property type="match status" value="1"/>
</dbReference>
<name>A0A7V1EI50_UNCW3</name>
<feature type="domain" description="Thioredoxin" evidence="9">
    <location>
        <begin position="1"/>
        <end position="109"/>
    </location>
</feature>
<dbReference type="GO" id="GO:0045454">
    <property type="term" value="P:cell redox homeostasis"/>
    <property type="evidence" value="ECO:0007669"/>
    <property type="project" value="TreeGrafter"/>
</dbReference>
<dbReference type="GO" id="GO:0015035">
    <property type="term" value="F:protein-disulfide reductase activity"/>
    <property type="evidence" value="ECO:0007669"/>
    <property type="project" value="InterPro"/>
</dbReference>
<dbReference type="InterPro" id="IPR036249">
    <property type="entry name" value="Thioredoxin-like_sf"/>
</dbReference>
<evidence type="ECO:0000256" key="3">
    <source>
        <dbReference type="ARBA" id="ARBA00022982"/>
    </source>
</evidence>
<proteinExistence type="inferred from homology"/>
<dbReference type="EMBL" id="DSKY01000018">
    <property type="protein sequence ID" value="HDY59266.1"/>
    <property type="molecule type" value="Genomic_DNA"/>
</dbReference>
<keyword evidence="2" id="KW-0813">Transport</keyword>
<evidence type="ECO:0000256" key="8">
    <source>
        <dbReference type="PIRSR" id="PIRSR000077-4"/>
    </source>
</evidence>
<dbReference type="PROSITE" id="PS51352">
    <property type="entry name" value="THIOREDOXIN_2"/>
    <property type="match status" value="1"/>
</dbReference>
<evidence type="ECO:0000256" key="5">
    <source>
        <dbReference type="ARBA" id="ARBA00023284"/>
    </source>
</evidence>
<protein>
    <recommendedName>
        <fullName evidence="6">Thioredoxin</fullName>
    </recommendedName>
</protein>
<keyword evidence="4 8" id="KW-1015">Disulfide bond</keyword>
<evidence type="ECO:0000256" key="4">
    <source>
        <dbReference type="ARBA" id="ARBA00023157"/>
    </source>
</evidence>
<feature type="disulfide bond" description="Redox-active" evidence="8">
    <location>
        <begin position="32"/>
        <end position="35"/>
    </location>
</feature>
<feature type="site" description="Deprotonates C-terminal active site Cys" evidence="7">
    <location>
        <position position="26"/>
    </location>
</feature>
<dbReference type="InterPro" id="IPR005746">
    <property type="entry name" value="Thioredoxin"/>
</dbReference>
<dbReference type="InterPro" id="IPR013766">
    <property type="entry name" value="Thioredoxin_domain"/>
</dbReference>
<dbReference type="Pfam" id="PF00085">
    <property type="entry name" value="Thioredoxin"/>
    <property type="match status" value="1"/>
</dbReference>
<dbReference type="GO" id="GO:0005829">
    <property type="term" value="C:cytosol"/>
    <property type="evidence" value="ECO:0007669"/>
    <property type="project" value="TreeGrafter"/>
</dbReference>
<dbReference type="PANTHER" id="PTHR45663:SF11">
    <property type="entry name" value="GEO12009P1"/>
    <property type="match status" value="1"/>
</dbReference>
<comment type="similarity">
    <text evidence="1 6">Belongs to the thioredoxin family.</text>
</comment>
<sequence length="110" mass="12422">MKEQESATADNPLSKALKSKRPVLADFGRGTCIPCKMMQPILEKLQKEYAGKAEVLIIDVGEYAALARKYKIMMIPTQIFFDPSGKEVYRHQGFMPEQDIIAQLKKMGVE</sequence>
<accession>A0A7V1EI50</accession>
<organism evidence="10">
    <name type="scientific">candidate division WOR-3 bacterium</name>
    <dbReference type="NCBI Taxonomy" id="2052148"/>
    <lineage>
        <taxon>Bacteria</taxon>
        <taxon>Bacteria division WOR-3</taxon>
    </lineage>
</organism>
<reference evidence="10" key="1">
    <citation type="journal article" date="2020" name="mSystems">
        <title>Genome- and Community-Level Interaction Insights into Carbon Utilization and Element Cycling Functions of Hydrothermarchaeota in Hydrothermal Sediment.</title>
        <authorList>
            <person name="Zhou Z."/>
            <person name="Liu Y."/>
            <person name="Xu W."/>
            <person name="Pan J."/>
            <person name="Luo Z.H."/>
            <person name="Li M."/>
        </authorList>
    </citation>
    <scope>NUCLEOTIDE SEQUENCE [LARGE SCALE GENOMIC DNA]</scope>
    <source>
        <strain evidence="10">SpSt-258</strain>
    </source>
</reference>
<gene>
    <name evidence="10" type="ORF">ENP86_06915</name>
</gene>
<feature type="site" description="Contributes to redox potential value" evidence="7">
    <location>
        <position position="33"/>
    </location>
</feature>